<dbReference type="InterPro" id="IPR007808">
    <property type="entry name" value="Elf1"/>
</dbReference>
<gene>
    <name evidence="11" type="ORF">CYME_CMO247C</name>
</gene>
<protein>
    <recommendedName>
        <fullName evidence="10">Transcription elongation factor 1 homolog</fullName>
    </recommendedName>
</protein>
<reference evidence="11 12" key="1">
    <citation type="journal article" date="2004" name="Nature">
        <title>Genome sequence of the ultrasmall unicellular red alga Cyanidioschyzon merolae 10D.</title>
        <authorList>
            <person name="Matsuzaki M."/>
            <person name="Misumi O."/>
            <person name="Shin-i T."/>
            <person name="Maruyama S."/>
            <person name="Takahara M."/>
            <person name="Miyagishima S."/>
            <person name="Mori T."/>
            <person name="Nishida K."/>
            <person name="Yagisawa F."/>
            <person name="Nishida K."/>
            <person name="Yoshida Y."/>
            <person name="Nishimura Y."/>
            <person name="Nakao S."/>
            <person name="Kobayashi T."/>
            <person name="Momoyama Y."/>
            <person name="Higashiyama T."/>
            <person name="Minoda A."/>
            <person name="Sano M."/>
            <person name="Nomoto H."/>
            <person name="Oishi K."/>
            <person name="Hayashi H."/>
            <person name="Ohta F."/>
            <person name="Nishizaka S."/>
            <person name="Haga S."/>
            <person name="Miura S."/>
            <person name="Morishita T."/>
            <person name="Kabeya Y."/>
            <person name="Terasawa K."/>
            <person name="Suzuki Y."/>
            <person name="Ishii Y."/>
            <person name="Asakawa S."/>
            <person name="Takano H."/>
            <person name="Ohta N."/>
            <person name="Kuroiwa H."/>
            <person name="Tanaka K."/>
            <person name="Shimizu N."/>
            <person name="Sugano S."/>
            <person name="Sato N."/>
            <person name="Nozaki H."/>
            <person name="Ogasawara N."/>
            <person name="Kohara Y."/>
            <person name="Kuroiwa T."/>
        </authorList>
    </citation>
    <scope>NUCLEOTIDE SEQUENCE [LARGE SCALE GENOMIC DNA]</scope>
    <source>
        <strain evidence="11 12">10D</strain>
    </source>
</reference>
<keyword evidence="4 10" id="KW-0479">Metal-binding</keyword>
<accession>M1VJQ7</accession>
<keyword evidence="7 10" id="KW-0805">Transcription regulation</keyword>
<evidence type="ECO:0000256" key="3">
    <source>
        <dbReference type="ARBA" id="ARBA00009730"/>
    </source>
</evidence>
<evidence type="ECO:0000256" key="9">
    <source>
        <dbReference type="ARBA" id="ARBA00023242"/>
    </source>
</evidence>
<dbReference type="PANTHER" id="PTHR20934">
    <property type="entry name" value="TRANSCRIPTION ELONGATION FACTOR 1 HOMOLOG"/>
    <property type="match status" value="1"/>
</dbReference>
<organism evidence="11 12">
    <name type="scientific">Cyanidioschyzon merolae (strain NIES-3377 / 10D)</name>
    <name type="common">Unicellular red alga</name>
    <dbReference type="NCBI Taxonomy" id="280699"/>
    <lineage>
        <taxon>Eukaryota</taxon>
        <taxon>Rhodophyta</taxon>
        <taxon>Bangiophyceae</taxon>
        <taxon>Cyanidiales</taxon>
        <taxon>Cyanidiaceae</taxon>
        <taxon>Cyanidioschyzon</taxon>
    </lineage>
</organism>
<comment type="function">
    <text evidence="1 10">Transcription elongation factor implicated in the maintenance of proper chromatin structure in actively transcribed regions.</text>
</comment>
<dbReference type="GO" id="GO:0000993">
    <property type="term" value="F:RNA polymerase II complex binding"/>
    <property type="evidence" value="ECO:0007669"/>
    <property type="project" value="TreeGrafter"/>
</dbReference>
<keyword evidence="9 10" id="KW-0539">Nucleus</keyword>
<dbReference type="GO" id="GO:0006368">
    <property type="term" value="P:transcription elongation by RNA polymerase II"/>
    <property type="evidence" value="ECO:0007669"/>
    <property type="project" value="TreeGrafter"/>
</dbReference>
<dbReference type="AlphaFoldDB" id="M1VJQ7"/>
<evidence type="ECO:0000256" key="7">
    <source>
        <dbReference type="ARBA" id="ARBA00023015"/>
    </source>
</evidence>
<dbReference type="OrthoDB" id="445983at2759"/>
<dbReference type="KEGG" id="cme:CYME_CMO247C"/>
<keyword evidence="5 10" id="KW-0863">Zinc-finger</keyword>
<name>M1VJQ7_CYAM1</name>
<dbReference type="GeneID" id="16995700"/>
<proteinExistence type="inferred from homology"/>
<sequence length="90" mass="9988">MGKRKKSSKPVVKRVQPKLDKRFDCPFCNQPKAVEVLLDRSTVPMRGRLECGVCGASYQCAINSLSEPVDVYSDWIDTIEEVNAAEPGDS</sequence>
<dbReference type="Proteomes" id="UP000007014">
    <property type="component" value="Chromosome 15"/>
</dbReference>
<dbReference type="HOGENOM" id="CLU_105983_2_0_1"/>
<dbReference type="EMBL" id="AP006497">
    <property type="protein sequence ID" value="BAM81593.1"/>
    <property type="molecule type" value="Genomic_DNA"/>
</dbReference>
<evidence type="ECO:0000256" key="1">
    <source>
        <dbReference type="ARBA" id="ARBA00003357"/>
    </source>
</evidence>
<dbReference type="FunFam" id="2.20.25.190:FF:000001">
    <property type="entry name" value="Transcription elongation factor 1 homolog"/>
    <property type="match status" value="1"/>
</dbReference>
<dbReference type="OMA" id="CLDANKK"/>
<evidence type="ECO:0000256" key="10">
    <source>
        <dbReference type="RuleBase" id="RU364033"/>
    </source>
</evidence>
<dbReference type="Gramene" id="CMO247CT">
    <property type="protein sequence ID" value="CMO247CT"/>
    <property type="gene ID" value="CMO247C"/>
</dbReference>
<dbReference type="RefSeq" id="XP_005537629.1">
    <property type="nucleotide sequence ID" value="XM_005537572.1"/>
</dbReference>
<evidence type="ECO:0000256" key="5">
    <source>
        <dbReference type="ARBA" id="ARBA00022771"/>
    </source>
</evidence>
<dbReference type="PANTHER" id="PTHR20934:SF0">
    <property type="entry name" value="TRANSCRIPTION ELONGATION FACTOR 1 HOMOLOG"/>
    <property type="match status" value="1"/>
</dbReference>
<keyword evidence="12" id="KW-1185">Reference proteome</keyword>
<dbReference type="SUPFAM" id="SSF57783">
    <property type="entry name" value="Zinc beta-ribbon"/>
    <property type="match status" value="1"/>
</dbReference>
<evidence type="ECO:0000256" key="4">
    <source>
        <dbReference type="ARBA" id="ARBA00022723"/>
    </source>
</evidence>
<dbReference type="InterPro" id="IPR038567">
    <property type="entry name" value="T_Elf1_sf"/>
</dbReference>
<comment type="similarity">
    <text evidence="3 10">Belongs to the ELOF1 family.</text>
</comment>
<evidence type="ECO:0000256" key="8">
    <source>
        <dbReference type="ARBA" id="ARBA00023163"/>
    </source>
</evidence>
<keyword evidence="8 10" id="KW-0804">Transcription</keyword>
<dbReference type="Pfam" id="PF05129">
    <property type="entry name" value="Zn_ribbon_Elf1"/>
    <property type="match status" value="1"/>
</dbReference>
<reference evidence="11 12" key="2">
    <citation type="journal article" date="2007" name="BMC Biol.">
        <title>A 100%-complete sequence reveals unusually simple genomic features in the hot-spring red alga Cyanidioschyzon merolae.</title>
        <authorList>
            <person name="Nozaki H."/>
            <person name="Takano H."/>
            <person name="Misumi O."/>
            <person name="Terasawa K."/>
            <person name="Matsuzaki M."/>
            <person name="Maruyama S."/>
            <person name="Nishida K."/>
            <person name="Yagisawa F."/>
            <person name="Yoshida Y."/>
            <person name="Fujiwara T."/>
            <person name="Takio S."/>
            <person name="Tamura K."/>
            <person name="Chung S.J."/>
            <person name="Nakamura S."/>
            <person name="Kuroiwa H."/>
            <person name="Tanaka K."/>
            <person name="Sato N."/>
            <person name="Kuroiwa T."/>
        </authorList>
    </citation>
    <scope>NUCLEOTIDE SEQUENCE [LARGE SCALE GENOMIC DNA]</scope>
    <source>
        <strain evidence="11 12">10D</strain>
    </source>
</reference>
<evidence type="ECO:0000256" key="2">
    <source>
        <dbReference type="ARBA" id="ARBA00004123"/>
    </source>
</evidence>
<comment type="subcellular location">
    <subcellularLocation>
        <location evidence="2 10">Nucleus</location>
    </subcellularLocation>
</comment>
<dbReference type="GO" id="GO:0008023">
    <property type="term" value="C:transcription elongation factor complex"/>
    <property type="evidence" value="ECO:0007669"/>
    <property type="project" value="TreeGrafter"/>
</dbReference>
<keyword evidence="6 10" id="KW-0862">Zinc</keyword>
<dbReference type="GO" id="GO:0008270">
    <property type="term" value="F:zinc ion binding"/>
    <property type="evidence" value="ECO:0007669"/>
    <property type="project" value="UniProtKB-KW"/>
</dbReference>
<evidence type="ECO:0000256" key="6">
    <source>
        <dbReference type="ARBA" id="ARBA00022833"/>
    </source>
</evidence>
<dbReference type="STRING" id="280699.M1VJQ7"/>
<evidence type="ECO:0000313" key="12">
    <source>
        <dbReference type="Proteomes" id="UP000007014"/>
    </source>
</evidence>
<dbReference type="Gene3D" id="2.20.25.190">
    <property type="match status" value="1"/>
</dbReference>
<evidence type="ECO:0000313" key="11">
    <source>
        <dbReference type="EMBL" id="BAM81593.1"/>
    </source>
</evidence>
<dbReference type="eggNOG" id="KOG3214">
    <property type="taxonomic scope" value="Eukaryota"/>
</dbReference>